<name>A0A1J4T654_9BACT</name>
<evidence type="ECO:0000256" key="1">
    <source>
        <dbReference type="ARBA" id="ARBA00001946"/>
    </source>
</evidence>
<dbReference type="PANTHER" id="PTHR43046">
    <property type="entry name" value="GDP-MANNOSE MANNOSYL HYDROLASE"/>
    <property type="match status" value="1"/>
</dbReference>
<dbReference type="InterPro" id="IPR015797">
    <property type="entry name" value="NUDIX_hydrolase-like_dom_sf"/>
</dbReference>
<comment type="caution">
    <text evidence="4">The sequence shown here is derived from an EMBL/GenBank/DDBJ whole genome shotgun (WGS) entry which is preliminary data.</text>
</comment>
<dbReference type="InterPro" id="IPR000086">
    <property type="entry name" value="NUDIX_hydrolase_dom"/>
</dbReference>
<dbReference type="PANTHER" id="PTHR43046:SF14">
    <property type="entry name" value="MUTT_NUDIX FAMILY PROTEIN"/>
    <property type="match status" value="1"/>
</dbReference>
<comment type="cofactor">
    <cofactor evidence="1">
        <name>Mg(2+)</name>
        <dbReference type="ChEBI" id="CHEBI:18420"/>
    </cofactor>
</comment>
<dbReference type="Proteomes" id="UP000182860">
    <property type="component" value="Unassembled WGS sequence"/>
</dbReference>
<accession>A0A1J4T654</accession>
<evidence type="ECO:0000313" key="5">
    <source>
        <dbReference type="Proteomes" id="UP000182860"/>
    </source>
</evidence>
<protein>
    <recommendedName>
        <fullName evidence="3">Nudix hydrolase domain-containing protein</fullName>
    </recommendedName>
</protein>
<dbReference type="AlphaFoldDB" id="A0A1J4T654"/>
<dbReference type="Gene3D" id="3.90.79.10">
    <property type="entry name" value="Nucleoside Triphosphate Pyrophosphohydrolase"/>
    <property type="match status" value="1"/>
</dbReference>
<organism evidence="4 5">
    <name type="scientific">Candidatus Falkowbacteria bacterium CG1_02_41_21</name>
    <dbReference type="NCBI Taxonomy" id="1805147"/>
    <lineage>
        <taxon>Bacteria</taxon>
        <taxon>Candidatus Falkowiibacteriota</taxon>
    </lineage>
</organism>
<dbReference type="GO" id="GO:0016787">
    <property type="term" value="F:hydrolase activity"/>
    <property type="evidence" value="ECO:0007669"/>
    <property type="project" value="UniProtKB-KW"/>
</dbReference>
<evidence type="ECO:0000313" key="4">
    <source>
        <dbReference type="EMBL" id="OIO07266.1"/>
    </source>
</evidence>
<dbReference type="SUPFAM" id="SSF55811">
    <property type="entry name" value="Nudix"/>
    <property type="match status" value="1"/>
</dbReference>
<sequence length="143" mass="16106">MNSLTSRIILANRKKEILILKDKDSDYWGLLGGGVGSLESPAEGLVREIKEEISIELVHGLKLAGIEYRKDDKNSEIIFVFDGGILSDRDIGKIKPANEIGETRFMNILKAYEFLTPNMVRRLKLILSKTEKGIVYLENGQKI</sequence>
<dbReference type="Pfam" id="PF00293">
    <property type="entry name" value="NUDIX"/>
    <property type="match status" value="1"/>
</dbReference>
<keyword evidence="2" id="KW-0378">Hydrolase</keyword>
<evidence type="ECO:0000259" key="3">
    <source>
        <dbReference type="PROSITE" id="PS51462"/>
    </source>
</evidence>
<reference evidence="4 5" key="1">
    <citation type="journal article" date="2016" name="Environ. Microbiol.">
        <title>Genomic resolution of a cold subsurface aquifer community provides metabolic insights for novel microbes adapted to high CO concentrations.</title>
        <authorList>
            <person name="Probst A.J."/>
            <person name="Castelle C.J."/>
            <person name="Singh A."/>
            <person name="Brown C.T."/>
            <person name="Anantharaman K."/>
            <person name="Sharon I."/>
            <person name="Hug L.A."/>
            <person name="Burstein D."/>
            <person name="Emerson J.B."/>
            <person name="Thomas B.C."/>
            <person name="Banfield J.F."/>
        </authorList>
    </citation>
    <scope>NUCLEOTIDE SEQUENCE [LARGE SCALE GENOMIC DNA]</scope>
    <source>
        <strain evidence="4">CG1_02_41_21</strain>
    </source>
</reference>
<dbReference type="EMBL" id="MNUV01000045">
    <property type="protein sequence ID" value="OIO07266.1"/>
    <property type="molecule type" value="Genomic_DNA"/>
</dbReference>
<proteinExistence type="predicted"/>
<evidence type="ECO:0000256" key="2">
    <source>
        <dbReference type="ARBA" id="ARBA00022801"/>
    </source>
</evidence>
<gene>
    <name evidence="4" type="ORF">AUJ35_02420</name>
</gene>
<feature type="domain" description="Nudix hydrolase" evidence="3">
    <location>
        <begin position="1"/>
        <end position="129"/>
    </location>
</feature>
<dbReference type="PROSITE" id="PS51462">
    <property type="entry name" value="NUDIX"/>
    <property type="match status" value="1"/>
</dbReference>